<comment type="subcellular location">
    <subcellularLocation>
        <location evidence="1">Cell inner membrane</location>
        <topology evidence="1">Peripheral membrane protein</topology>
    </subcellularLocation>
</comment>
<keyword evidence="4" id="KW-0547">Nucleotide-binding</keyword>
<dbReference type="GO" id="GO:0005524">
    <property type="term" value="F:ATP binding"/>
    <property type="evidence" value="ECO:0007669"/>
    <property type="project" value="UniProtKB-KW"/>
</dbReference>
<keyword evidence="10" id="KW-1185">Reference proteome</keyword>
<evidence type="ECO:0000256" key="7">
    <source>
        <dbReference type="SAM" id="MobiDB-lite"/>
    </source>
</evidence>
<evidence type="ECO:0000256" key="5">
    <source>
        <dbReference type="ARBA" id="ARBA00022840"/>
    </source>
</evidence>
<dbReference type="Pfam" id="PF00005">
    <property type="entry name" value="ABC_tran"/>
    <property type="match status" value="1"/>
</dbReference>
<accession>A0A8J7AIK3</accession>
<feature type="domain" description="ABC transporter" evidence="8">
    <location>
        <begin position="26"/>
        <end position="259"/>
    </location>
</feature>
<dbReference type="PANTHER" id="PTHR42788">
    <property type="entry name" value="TAURINE IMPORT ATP-BINDING PROTEIN-RELATED"/>
    <property type="match status" value="1"/>
</dbReference>
<protein>
    <recommendedName>
        <fullName evidence="6">ABC-type quaternary amine transporter</fullName>
        <ecNumber evidence="6">7.6.2.9</ecNumber>
    </recommendedName>
</protein>
<sequence length="272" mass="30369">MTRAASTQTATATRAQPELDQDQPKLAVSGVYKSFQSQGKPLMVLQDIDLEIYPREFTCLVGSSGCGKSTLLNIVAGLMSPSAGKIAVDGRPVTGPGSDRGMVFQTYTLYPWLTVAGNIQFGLRLRGMSRGERRDRVAYYLDVVGLSQFADAYPKQLSGGMKQRVAIARALANDPEVLLMDEPFGALDAQTKEQMQQFLLRLWRQTHTTVLMITHDIEEAIFLSQRVYVMSARPGKIKRTIPIELPPNRELEIKLDPEFIDIKRDIIQSLHR</sequence>
<comment type="caution">
    <text evidence="9">The sequence shown here is derived from an EMBL/GenBank/DDBJ whole genome shotgun (WGS) entry which is preliminary data.</text>
</comment>
<dbReference type="EC" id="7.6.2.9" evidence="6"/>
<evidence type="ECO:0000256" key="4">
    <source>
        <dbReference type="ARBA" id="ARBA00022741"/>
    </source>
</evidence>
<dbReference type="Proteomes" id="UP000636505">
    <property type="component" value="Unassembled WGS sequence"/>
</dbReference>
<dbReference type="RefSeq" id="WP_193904729.1">
    <property type="nucleotide sequence ID" value="NZ_JADEXG010000003.1"/>
</dbReference>
<dbReference type="InterPro" id="IPR050166">
    <property type="entry name" value="ABC_transporter_ATP-bind"/>
</dbReference>
<feature type="compositionally biased region" description="Low complexity" evidence="7">
    <location>
        <begin position="1"/>
        <end position="16"/>
    </location>
</feature>
<dbReference type="PROSITE" id="PS50893">
    <property type="entry name" value="ABC_TRANSPORTER_2"/>
    <property type="match status" value="1"/>
</dbReference>
<dbReference type="InterPro" id="IPR017871">
    <property type="entry name" value="ABC_transporter-like_CS"/>
</dbReference>
<dbReference type="PROSITE" id="PS00211">
    <property type="entry name" value="ABC_TRANSPORTER_1"/>
    <property type="match status" value="1"/>
</dbReference>
<dbReference type="GO" id="GO:0015418">
    <property type="term" value="F:ABC-type quaternary ammonium compound transporting activity"/>
    <property type="evidence" value="ECO:0007669"/>
    <property type="project" value="UniProtKB-EC"/>
</dbReference>
<proteinExistence type="inferred from homology"/>
<dbReference type="GO" id="GO:0005886">
    <property type="term" value="C:plasma membrane"/>
    <property type="evidence" value="ECO:0007669"/>
    <property type="project" value="UniProtKB-SubCell"/>
</dbReference>
<keyword evidence="3" id="KW-0813">Transport</keyword>
<evidence type="ECO:0000256" key="1">
    <source>
        <dbReference type="ARBA" id="ARBA00004417"/>
    </source>
</evidence>
<gene>
    <name evidence="9" type="ORF">IQ241_01940</name>
</gene>
<feature type="region of interest" description="Disordered" evidence="7">
    <location>
        <begin position="1"/>
        <end position="20"/>
    </location>
</feature>
<dbReference type="InterPro" id="IPR027417">
    <property type="entry name" value="P-loop_NTPase"/>
</dbReference>
<evidence type="ECO:0000313" key="10">
    <source>
        <dbReference type="Proteomes" id="UP000636505"/>
    </source>
</evidence>
<dbReference type="InterPro" id="IPR003593">
    <property type="entry name" value="AAA+_ATPase"/>
</dbReference>
<dbReference type="SUPFAM" id="SSF52540">
    <property type="entry name" value="P-loop containing nucleoside triphosphate hydrolases"/>
    <property type="match status" value="1"/>
</dbReference>
<dbReference type="FunFam" id="3.40.50.300:FF:000425">
    <property type="entry name" value="Probable ABC transporter, ATP-binding subunit"/>
    <property type="match status" value="1"/>
</dbReference>
<evidence type="ECO:0000256" key="6">
    <source>
        <dbReference type="ARBA" id="ARBA00066388"/>
    </source>
</evidence>
<dbReference type="Gene3D" id="3.40.50.300">
    <property type="entry name" value="P-loop containing nucleotide triphosphate hydrolases"/>
    <property type="match status" value="1"/>
</dbReference>
<dbReference type="SMART" id="SM00382">
    <property type="entry name" value="AAA"/>
    <property type="match status" value="1"/>
</dbReference>
<evidence type="ECO:0000313" key="9">
    <source>
        <dbReference type="EMBL" id="MBE9076065.1"/>
    </source>
</evidence>
<keyword evidence="5 9" id="KW-0067">ATP-binding</keyword>
<evidence type="ECO:0000259" key="8">
    <source>
        <dbReference type="PROSITE" id="PS50893"/>
    </source>
</evidence>
<dbReference type="GO" id="GO:0016887">
    <property type="term" value="F:ATP hydrolysis activity"/>
    <property type="evidence" value="ECO:0007669"/>
    <property type="project" value="InterPro"/>
</dbReference>
<name>A0A8J7AIK3_9CYAN</name>
<organism evidence="9 10">
    <name type="scientific">Vasconcelosia minhoensis LEGE 07310</name>
    <dbReference type="NCBI Taxonomy" id="915328"/>
    <lineage>
        <taxon>Bacteria</taxon>
        <taxon>Bacillati</taxon>
        <taxon>Cyanobacteriota</taxon>
        <taxon>Cyanophyceae</taxon>
        <taxon>Nodosilineales</taxon>
        <taxon>Cymatolegaceae</taxon>
        <taxon>Vasconcelosia</taxon>
        <taxon>Vasconcelosia minhoensis</taxon>
    </lineage>
</organism>
<reference evidence="9" key="1">
    <citation type="submission" date="2020-10" db="EMBL/GenBank/DDBJ databases">
        <authorList>
            <person name="Castelo-Branco R."/>
            <person name="Eusebio N."/>
            <person name="Adriana R."/>
            <person name="Vieira A."/>
            <person name="Brugerolle De Fraissinette N."/>
            <person name="Rezende De Castro R."/>
            <person name="Schneider M.P."/>
            <person name="Vasconcelos V."/>
            <person name="Leao P.N."/>
        </authorList>
    </citation>
    <scope>NUCLEOTIDE SEQUENCE</scope>
    <source>
        <strain evidence="9">LEGE 07310</strain>
    </source>
</reference>
<evidence type="ECO:0000256" key="3">
    <source>
        <dbReference type="ARBA" id="ARBA00022448"/>
    </source>
</evidence>
<dbReference type="EMBL" id="JADEXG010000003">
    <property type="protein sequence ID" value="MBE9076065.1"/>
    <property type="molecule type" value="Genomic_DNA"/>
</dbReference>
<dbReference type="PANTHER" id="PTHR42788:SF13">
    <property type="entry name" value="ALIPHATIC SULFONATES IMPORT ATP-BINDING PROTEIN SSUB"/>
    <property type="match status" value="1"/>
</dbReference>
<dbReference type="CDD" id="cd03293">
    <property type="entry name" value="ABC_NrtD_SsuB_transporters"/>
    <property type="match status" value="1"/>
</dbReference>
<evidence type="ECO:0000256" key="2">
    <source>
        <dbReference type="ARBA" id="ARBA00009440"/>
    </source>
</evidence>
<dbReference type="InterPro" id="IPR003439">
    <property type="entry name" value="ABC_transporter-like_ATP-bd"/>
</dbReference>
<dbReference type="AlphaFoldDB" id="A0A8J7AIK3"/>
<comment type="similarity">
    <text evidence="2">Belongs to the ABC transporter superfamily. Nitrate/nitrite/cyanate uptake transporter (NitT) (TC 3.A.1.16) family.</text>
</comment>